<name>A0ABR9D4F6_9GAMM</name>
<keyword evidence="3" id="KW-1185">Reference proteome</keyword>
<dbReference type="RefSeq" id="WP_192375931.1">
    <property type="nucleotide sequence ID" value="NZ_CAJHIV010000001.1"/>
</dbReference>
<proteinExistence type="predicted"/>
<comment type="caution">
    <text evidence="2">The sequence shown here is derived from an EMBL/GenBank/DDBJ whole genome shotgun (WGS) entry which is preliminary data.</text>
</comment>
<keyword evidence="1" id="KW-0472">Membrane</keyword>
<keyword evidence="1" id="KW-1133">Transmembrane helix</keyword>
<gene>
    <name evidence="2" type="ORF">IE877_17635</name>
</gene>
<protein>
    <submittedName>
        <fullName evidence="2">HupE/UreJ family protein</fullName>
    </submittedName>
</protein>
<feature type="transmembrane region" description="Helical" evidence="1">
    <location>
        <begin position="116"/>
        <end position="134"/>
    </location>
</feature>
<dbReference type="InterPro" id="IPR007038">
    <property type="entry name" value="HupE_UreJ"/>
</dbReference>
<feature type="transmembrane region" description="Helical" evidence="1">
    <location>
        <begin position="146"/>
        <end position="172"/>
    </location>
</feature>
<reference evidence="2 3" key="1">
    <citation type="submission" date="2020-09" db="EMBL/GenBank/DDBJ databases">
        <title>Methylomonas albis sp. nov. and Methylomonas fluvii sp. nov.: Two cold-adapted methanotrophs from the River Elbe and an amended description of Methylovulum psychrotolerans strain Eb1.</title>
        <authorList>
            <person name="Bussmann I.K."/>
            <person name="Klings K.-W."/>
            <person name="Warnstedt J."/>
            <person name="Hoppert M."/>
            <person name="Saborowski A."/>
            <person name="Horn F."/>
            <person name="Liebner S."/>
        </authorList>
    </citation>
    <scope>NUCLEOTIDE SEQUENCE [LARGE SCALE GENOMIC DNA]</scope>
    <source>
        <strain evidence="2 3">EbA</strain>
    </source>
</reference>
<dbReference type="PIRSF" id="PIRSF016919">
    <property type="entry name" value="HupE_UreJ"/>
    <property type="match status" value="1"/>
</dbReference>
<organism evidence="2 3">
    <name type="scientific">Methylomonas albis</name>
    <dbReference type="NCBI Taxonomy" id="1854563"/>
    <lineage>
        <taxon>Bacteria</taxon>
        <taxon>Pseudomonadati</taxon>
        <taxon>Pseudomonadota</taxon>
        <taxon>Gammaproteobacteria</taxon>
        <taxon>Methylococcales</taxon>
        <taxon>Methylococcaceae</taxon>
        <taxon>Methylomonas</taxon>
    </lineage>
</organism>
<evidence type="ECO:0000313" key="3">
    <source>
        <dbReference type="Proteomes" id="UP000652176"/>
    </source>
</evidence>
<dbReference type="EMBL" id="JACXSS010000001">
    <property type="protein sequence ID" value="MBD9357666.1"/>
    <property type="molecule type" value="Genomic_DNA"/>
</dbReference>
<sequence>MISTAKYFQISGLTLLALPQVGNAHPWHWPDETVGFLNGLIHPLESSDHILTMLAVGLWLARYSRLGSCFMAMFFVALMLLGGSLGFVSIEIIHAEIAMYLSVLVLSVMLVLERKVSLPVGVILVGSVAVFHGYEHAYDMWLDIDAIAYTAGFALATVSLLAIGIATSWLFVSLKDKYSLAIFRAER</sequence>
<keyword evidence="1" id="KW-0812">Transmembrane</keyword>
<feature type="transmembrane region" description="Helical" evidence="1">
    <location>
        <begin position="93"/>
        <end position="111"/>
    </location>
</feature>
<feature type="transmembrane region" description="Helical" evidence="1">
    <location>
        <begin position="68"/>
        <end position="87"/>
    </location>
</feature>
<dbReference type="Proteomes" id="UP000652176">
    <property type="component" value="Unassembled WGS sequence"/>
</dbReference>
<evidence type="ECO:0000313" key="2">
    <source>
        <dbReference type="EMBL" id="MBD9357666.1"/>
    </source>
</evidence>
<accession>A0ABR9D4F6</accession>
<evidence type="ECO:0000256" key="1">
    <source>
        <dbReference type="SAM" id="Phobius"/>
    </source>
</evidence>
<dbReference type="Pfam" id="PF04955">
    <property type="entry name" value="HupE_UreJ"/>
    <property type="match status" value="1"/>
</dbReference>